<dbReference type="KEGG" id="rva:Rvan_3450"/>
<accession>E3I3I2</accession>
<evidence type="ECO:0000313" key="1">
    <source>
        <dbReference type="EMBL" id="ADP72630.1"/>
    </source>
</evidence>
<dbReference type="eggNOG" id="ENOG502Z7Q9">
    <property type="taxonomic scope" value="Bacteria"/>
</dbReference>
<dbReference type="HOGENOM" id="CLU_046271_0_0_5"/>
<keyword evidence="2" id="KW-1185">Reference proteome</keyword>
<name>E3I3I2_RHOVT</name>
<dbReference type="InterPro" id="IPR029058">
    <property type="entry name" value="AB_hydrolase_fold"/>
</dbReference>
<sequence length="470" mass="50934">MMWSRLRVIPLHTSGECKTLGLVSKSVRVSVFILPRVSLALFSRLRFPIVAALAITAAGCRSETEAVDLAKTSDAAALSMELPPSGLAAMSPDAGDRLNRSAKQGVLKQQQPKAVTPTLAVAAVAPLPEQRLAPAERRTPAEAPTLMTASMSVEAQAPSILVPVKMVKKGSPIKAEPPLLPLRQTRTKLVPLQSAPFPYRGTNPATGHPFLNVNDGGRRGHSTSSGAVYWEDPTYNDSRTLLHIPRGFDLRRPALMVLFLHGHGATLQRDVIQRQRVPEQVSEAGVNAVLVAPQLASDAADSSAGKLWEVGGLRRFLDEASDELVKLHGDPRSKAYFDRMPIVIVAYSGGYATAASCIRQGGADERLRGVVLLDALYGETDTFANWISSREKAFFLSAYASSTRARNTELADILKGKDVALNTKLKGPLRSGSVTFISTDPGTEHRDFVTKAWAYHPIRDLLQRLRVDTR</sequence>
<protein>
    <recommendedName>
        <fullName evidence="3">Alpha/beta hydrolase</fullName>
    </recommendedName>
</protein>
<dbReference type="STRING" id="648757.Rvan_3450"/>
<dbReference type="SUPFAM" id="SSF53474">
    <property type="entry name" value="alpha/beta-Hydrolases"/>
    <property type="match status" value="1"/>
</dbReference>
<evidence type="ECO:0008006" key="3">
    <source>
        <dbReference type="Google" id="ProtNLM"/>
    </source>
</evidence>
<evidence type="ECO:0000313" key="2">
    <source>
        <dbReference type="Proteomes" id="UP000001399"/>
    </source>
</evidence>
<dbReference type="Proteomes" id="UP000001399">
    <property type="component" value="Chromosome"/>
</dbReference>
<dbReference type="EMBL" id="CP002292">
    <property type="protein sequence ID" value="ADP72630.1"/>
    <property type="molecule type" value="Genomic_DNA"/>
</dbReference>
<proteinExistence type="predicted"/>
<reference evidence="2" key="1">
    <citation type="journal article" date="2011" name="J. Bacteriol.">
        <title>Genome sequences of eight morphologically diverse alphaproteobacteria.</title>
        <authorList>
            <consortium name="US DOE Joint Genome Institute"/>
            <person name="Brown P.J."/>
            <person name="Kysela D.T."/>
            <person name="Buechlein A."/>
            <person name="Hemmerich C."/>
            <person name="Brun Y.V."/>
        </authorList>
    </citation>
    <scope>NUCLEOTIDE SEQUENCE [LARGE SCALE GENOMIC DNA]</scope>
    <source>
        <strain evidence="2">ATCC 17100 / ATH 3.1.1 / DSM 162 / LMG 4299</strain>
    </source>
</reference>
<gene>
    <name evidence="1" type="ordered locus">Rvan_3450</name>
</gene>
<organism evidence="1 2">
    <name type="scientific">Rhodomicrobium vannielii (strain ATCC 17100 / DSM 162 / LMG 4299 / NCIMB 10020 / ATH 3.1.1)</name>
    <dbReference type="NCBI Taxonomy" id="648757"/>
    <lineage>
        <taxon>Bacteria</taxon>
        <taxon>Pseudomonadati</taxon>
        <taxon>Pseudomonadota</taxon>
        <taxon>Alphaproteobacteria</taxon>
        <taxon>Hyphomicrobiales</taxon>
        <taxon>Hyphomicrobiaceae</taxon>
        <taxon>Rhodomicrobium</taxon>
    </lineage>
</organism>
<dbReference type="AlphaFoldDB" id="E3I3I2"/>